<dbReference type="AlphaFoldDB" id="A0A1M7Z5N5"/>
<dbReference type="RefSeq" id="WP_073625345.1">
    <property type="nucleotide sequence ID" value="NZ_FRXO01000001.1"/>
</dbReference>
<protein>
    <submittedName>
        <fullName evidence="2">Glycerophosphoryl diester phosphodiesterase</fullName>
    </submittedName>
</protein>
<organism evidence="2 3">
    <name type="scientific">Pseudoxanthobacter soli DSM 19599</name>
    <dbReference type="NCBI Taxonomy" id="1123029"/>
    <lineage>
        <taxon>Bacteria</taxon>
        <taxon>Pseudomonadati</taxon>
        <taxon>Pseudomonadota</taxon>
        <taxon>Alphaproteobacteria</taxon>
        <taxon>Hyphomicrobiales</taxon>
        <taxon>Segnochrobactraceae</taxon>
        <taxon>Pseudoxanthobacter</taxon>
    </lineage>
</organism>
<dbReference type="InterPro" id="IPR030395">
    <property type="entry name" value="GP_PDE_dom"/>
</dbReference>
<dbReference type="GO" id="GO:0006629">
    <property type="term" value="P:lipid metabolic process"/>
    <property type="evidence" value="ECO:0007669"/>
    <property type="project" value="InterPro"/>
</dbReference>
<dbReference type="Proteomes" id="UP000186406">
    <property type="component" value="Unassembled WGS sequence"/>
</dbReference>
<keyword evidence="3" id="KW-1185">Reference proteome</keyword>
<evidence type="ECO:0000313" key="3">
    <source>
        <dbReference type="Proteomes" id="UP000186406"/>
    </source>
</evidence>
<sequence>MPEKSRDFPWLVARPVAHRGLHNARAGILENTLPAAEAALARGFSIEVDLQLSADGEVVVFHDDTLERLTEATGPVVLHDAAALAALTMRGTDAHIPTLGDLLALVGGRVPLVLELKSDWRRDGGRRLVAAVAERLADYAGPAALMSFDPDIVENLRRSIPDRPHGIVADRATDAADYPGQSTMTRFGLRHLMHAPRTCPDFVAYDVHALPMPGPAILRRLFGRPLLTWTVRTPDEREHARIFADQMIFEGFVPDPV</sequence>
<accession>A0A1M7Z5N5</accession>
<dbReference type="PANTHER" id="PTHR46211">
    <property type="entry name" value="GLYCEROPHOSPHORYL DIESTER PHOSPHODIESTERASE"/>
    <property type="match status" value="1"/>
</dbReference>
<evidence type="ECO:0000313" key="2">
    <source>
        <dbReference type="EMBL" id="SHO60154.1"/>
    </source>
</evidence>
<dbReference type="InterPro" id="IPR017946">
    <property type="entry name" value="PLC-like_Pdiesterase_TIM-brl"/>
</dbReference>
<dbReference type="PANTHER" id="PTHR46211:SF1">
    <property type="entry name" value="GLYCEROPHOSPHODIESTER PHOSPHODIESTERASE, CYTOPLASMIC"/>
    <property type="match status" value="1"/>
</dbReference>
<feature type="domain" description="GP-PDE" evidence="1">
    <location>
        <begin position="13"/>
        <end position="257"/>
    </location>
</feature>
<gene>
    <name evidence="2" type="ORF">SAMN02745172_00197</name>
</gene>
<dbReference type="Pfam" id="PF03009">
    <property type="entry name" value="GDPD"/>
    <property type="match status" value="1"/>
</dbReference>
<dbReference type="STRING" id="1123029.SAMN02745172_00197"/>
<name>A0A1M7Z5N5_9HYPH</name>
<dbReference type="SUPFAM" id="SSF51695">
    <property type="entry name" value="PLC-like phosphodiesterases"/>
    <property type="match status" value="1"/>
</dbReference>
<evidence type="ECO:0000259" key="1">
    <source>
        <dbReference type="PROSITE" id="PS51704"/>
    </source>
</evidence>
<dbReference type="GO" id="GO:0008081">
    <property type="term" value="F:phosphoric diester hydrolase activity"/>
    <property type="evidence" value="ECO:0007669"/>
    <property type="project" value="InterPro"/>
</dbReference>
<dbReference type="PROSITE" id="PS51704">
    <property type="entry name" value="GP_PDE"/>
    <property type="match status" value="1"/>
</dbReference>
<reference evidence="2 3" key="1">
    <citation type="submission" date="2016-12" db="EMBL/GenBank/DDBJ databases">
        <authorList>
            <person name="Song W.-J."/>
            <person name="Kurnit D.M."/>
        </authorList>
    </citation>
    <scope>NUCLEOTIDE SEQUENCE [LARGE SCALE GENOMIC DNA]</scope>
    <source>
        <strain evidence="2 3">DSM 19599</strain>
    </source>
</reference>
<dbReference type="OrthoDB" id="384721at2"/>
<dbReference type="EMBL" id="FRXO01000001">
    <property type="protein sequence ID" value="SHO60154.1"/>
    <property type="molecule type" value="Genomic_DNA"/>
</dbReference>
<dbReference type="Gene3D" id="3.20.20.190">
    <property type="entry name" value="Phosphatidylinositol (PI) phosphodiesterase"/>
    <property type="match status" value="1"/>
</dbReference>
<proteinExistence type="predicted"/>